<feature type="region of interest" description="Disordered" evidence="1">
    <location>
        <begin position="1"/>
        <end position="28"/>
    </location>
</feature>
<keyword evidence="3" id="KW-1185">Reference proteome</keyword>
<dbReference type="AlphaFoldDB" id="A0A9P9AML7"/>
<feature type="compositionally biased region" description="Basic residues" evidence="1">
    <location>
        <begin position="170"/>
        <end position="180"/>
    </location>
</feature>
<gene>
    <name evidence="2" type="ORF">B0T10DRAFT_320330</name>
</gene>
<sequence length="204" mass="23245">MRPALTSLSDNLQMGKPRGVSGSFNESVSSPPRCQHNHVCRQPWRVHCWHHRFRLRPYRNRGVIENHGGVPGLTQPVWRTKCRESSNIGIPTQTFIFCQFWPCWATNRAPVSATSSQSLRLHVSFDTDDDWKCTLRPGPDPSAQSRTPMRPCRMQSHHGGHVYPSISNIGRKRKSLKNPSRRCASPRGQRPYLGHRGNGFCQGR</sequence>
<reference evidence="2 3" key="1">
    <citation type="journal article" date="2021" name="Nat. Commun.">
        <title>Genetic determinants of endophytism in the Arabidopsis root mycobiome.</title>
        <authorList>
            <person name="Mesny F."/>
            <person name="Miyauchi S."/>
            <person name="Thiergart T."/>
            <person name="Pickel B."/>
            <person name="Atanasova L."/>
            <person name="Karlsson M."/>
            <person name="Huettel B."/>
            <person name="Barry K.W."/>
            <person name="Haridas S."/>
            <person name="Chen C."/>
            <person name="Bauer D."/>
            <person name="Andreopoulos W."/>
            <person name="Pangilinan J."/>
            <person name="LaButti K."/>
            <person name="Riley R."/>
            <person name="Lipzen A."/>
            <person name="Clum A."/>
            <person name="Drula E."/>
            <person name="Henrissat B."/>
            <person name="Kohler A."/>
            <person name="Grigoriev I.V."/>
            <person name="Martin F.M."/>
            <person name="Hacquard S."/>
        </authorList>
    </citation>
    <scope>NUCLEOTIDE SEQUENCE [LARGE SCALE GENOMIC DNA]</scope>
    <source>
        <strain evidence="2 3">MPI-CAGE-CH-0241</strain>
    </source>
</reference>
<evidence type="ECO:0000256" key="1">
    <source>
        <dbReference type="SAM" id="MobiDB-lite"/>
    </source>
</evidence>
<feature type="compositionally biased region" description="Polar residues" evidence="1">
    <location>
        <begin position="1"/>
        <end position="12"/>
    </location>
</feature>
<dbReference type="Proteomes" id="UP000777438">
    <property type="component" value="Unassembled WGS sequence"/>
</dbReference>
<dbReference type="EMBL" id="JAGPYM010000009">
    <property type="protein sequence ID" value="KAH6890469.1"/>
    <property type="molecule type" value="Genomic_DNA"/>
</dbReference>
<accession>A0A9P9AML7</accession>
<name>A0A9P9AML7_9HYPO</name>
<evidence type="ECO:0000313" key="2">
    <source>
        <dbReference type="EMBL" id="KAH6890469.1"/>
    </source>
</evidence>
<protein>
    <submittedName>
        <fullName evidence="2">Uncharacterized protein</fullName>
    </submittedName>
</protein>
<evidence type="ECO:0000313" key="3">
    <source>
        <dbReference type="Proteomes" id="UP000777438"/>
    </source>
</evidence>
<comment type="caution">
    <text evidence="2">The sequence shown here is derived from an EMBL/GenBank/DDBJ whole genome shotgun (WGS) entry which is preliminary data.</text>
</comment>
<proteinExistence type="predicted"/>
<feature type="region of interest" description="Disordered" evidence="1">
    <location>
        <begin position="136"/>
        <end position="204"/>
    </location>
</feature>
<organism evidence="2 3">
    <name type="scientific">Thelonectria olida</name>
    <dbReference type="NCBI Taxonomy" id="1576542"/>
    <lineage>
        <taxon>Eukaryota</taxon>
        <taxon>Fungi</taxon>
        <taxon>Dikarya</taxon>
        <taxon>Ascomycota</taxon>
        <taxon>Pezizomycotina</taxon>
        <taxon>Sordariomycetes</taxon>
        <taxon>Hypocreomycetidae</taxon>
        <taxon>Hypocreales</taxon>
        <taxon>Nectriaceae</taxon>
        <taxon>Thelonectria</taxon>
    </lineage>
</organism>